<name>A0ABW3BAZ0_9ACTN</name>
<dbReference type="Pfam" id="PF00501">
    <property type="entry name" value="AMP-binding"/>
    <property type="match status" value="1"/>
</dbReference>
<dbReference type="InterPro" id="IPR000873">
    <property type="entry name" value="AMP-dep_synth/lig_dom"/>
</dbReference>
<dbReference type="EMBL" id="JBHTHR010000034">
    <property type="protein sequence ID" value="MFD0800255.1"/>
    <property type="molecule type" value="Genomic_DNA"/>
</dbReference>
<dbReference type="SUPFAM" id="SSF56801">
    <property type="entry name" value="Acetyl-CoA synthetase-like"/>
    <property type="match status" value="1"/>
</dbReference>
<evidence type="ECO:0000259" key="2">
    <source>
        <dbReference type="Pfam" id="PF13193"/>
    </source>
</evidence>
<feature type="non-terminal residue" evidence="3">
    <location>
        <position position="1"/>
    </location>
</feature>
<dbReference type="InterPro" id="IPR042099">
    <property type="entry name" value="ANL_N_sf"/>
</dbReference>
<dbReference type="Gene3D" id="3.30.300.30">
    <property type="match status" value="1"/>
</dbReference>
<reference evidence="4" key="1">
    <citation type="journal article" date="2019" name="Int. J. Syst. Evol. Microbiol.">
        <title>The Global Catalogue of Microorganisms (GCM) 10K type strain sequencing project: providing services to taxonomists for standard genome sequencing and annotation.</title>
        <authorList>
            <consortium name="The Broad Institute Genomics Platform"/>
            <consortium name="The Broad Institute Genome Sequencing Center for Infectious Disease"/>
            <person name="Wu L."/>
            <person name="Ma J."/>
        </authorList>
    </citation>
    <scope>NUCLEOTIDE SEQUENCE [LARGE SCALE GENOMIC DNA]</scope>
    <source>
        <strain evidence="4">CCUG 63369</strain>
    </source>
</reference>
<dbReference type="PANTHER" id="PTHR43767">
    <property type="entry name" value="LONG-CHAIN-FATTY-ACID--COA LIGASE"/>
    <property type="match status" value="1"/>
</dbReference>
<evidence type="ECO:0000313" key="4">
    <source>
        <dbReference type="Proteomes" id="UP001596956"/>
    </source>
</evidence>
<proteinExistence type="predicted"/>
<dbReference type="InterPro" id="IPR050237">
    <property type="entry name" value="ATP-dep_AMP-bd_enzyme"/>
</dbReference>
<protein>
    <submittedName>
        <fullName evidence="3">Class I adenylate-forming enzyme family protein</fullName>
    </submittedName>
</protein>
<dbReference type="InterPro" id="IPR025110">
    <property type="entry name" value="AMP-bd_C"/>
</dbReference>
<sequence length="233" mass="24366">VPTQLRRLVDAGADLSAFGTILVGGAAAQPELLETARAVGGRVVTTYGMSETCGGCVYDGEPLEGVGVRIADDGRILLGGPTLFAGYRLDPDATAARLVRDEDGAPWLRTGDLGRFDADGRLAVRGRLDDVVNTGGHKVVPGEVAALLMRLDSVADAAVVGRPDPVWGERVAAVVVPADPAAPPGLEEVRAWVGAHLPRYAAPRELELRSRLPLLSSGKPDLAALRARAVERD</sequence>
<evidence type="ECO:0000259" key="1">
    <source>
        <dbReference type="Pfam" id="PF00501"/>
    </source>
</evidence>
<feature type="domain" description="AMP-binding enzyme C-terminal" evidence="2">
    <location>
        <begin position="143"/>
        <end position="219"/>
    </location>
</feature>
<gene>
    <name evidence="3" type="ORF">ACFQZU_02845</name>
</gene>
<dbReference type="InterPro" id="IPR045851">
    <property type="entry name" value="AMP-bd_C_sf"/>
</dbReference>
<dbReference type="Proteomes" id="UP001596956">
    <property type="component" value="Unassembled WGS sequence"/>
</dbReference>
<evidence type="ECO:0000313" key="3">
    <source>
        <dbReference type="EMBL" id="MFD0800255.1"/>
    </source>
</evidence>
<accession>A0ABW3BAZ0</accession>
<comment type="caution">
    <text evidence="3">The sequence shown here is derived from an EMBL/GenBank/DDBJ whole genome shotgun (WGS) entry which is preliminary data.</text>
</comment>
<organism evidence="3 4">
    <name type="scientific">Streptomonospora algeriensis</name>
    <dbReference type="NCBI Taxonomy" id="995084"/>
    <lineage>
        <taxon>Bacteria</taxon>
        <taxon>Bacillati</taxon>
        <taxon>Actinomycetota</taxon>
        <taxon>Actinomycetes</taxon>
        <taxon>Streptosporangiales</taxon>
        <taxon>Nocardiopsidaceae</taxon>
        <taxon>Streptomonospora</taxon>
    </lineage>
</organism>
<feature type="domain" description="AMP-dependent synthetase/ligase" evidence="1">
    <location>
        <begin position="1"/>
        <end position="87"/>
    </location>
</feature>
<dbReference type="Gene3D" id="3.40.50.12780">
    <property type="entry name" value="N-terminal domain of ligase-like"/>
    <property type="match status" value="1"/>
</dbReference>
<dbReference type="PANTHER" id="PTHR43767:SF1">
    <property type="entry name" value="NONRIBOSOMAL PEPTIDE SYNTHASE PES1 (EUROFUNG)-RELATED"/>
    <property type="match status" value="1"/>
</dbReference>
<keyword evidence="4" id="KW-1185">Reference proteome</keyword>
<dbReference type="Pfam" id="PF13193">
    <property type="entry name" value="AMP-binding_C"/>
    <property type="match status" value="1"/>
</dbReference>